<feature type="transmembrane region" description="Helical" evidence="7">
    <location>
        <begin position="159"/>
        <end position="178"/>
    </location>
</feature>
<accession>A0A290QA64</accession>
<dbReference type="GO" id="GO:0019646">
    <property type="term" value="P:aerobic electron transport chain"/>
    <property type="evidence" value="ECO:0007669"/>
    <property type="project" value="TreeGrafter"/>
</dbReference>
<evidence type="ECO:0000313" key="8">
    <source>
        <dbReference type="EMBL" id="ATC65147.1"/>
    </source>
</evidence>
<dbReference type="GO" id="GO:0005886">
    <property type="term" value="C:plasma membrane"/>
    <property type="evidence" value="ECO:0007669"/>
    <property type="project" value="UniProtKB-SubCell"/>
</dbReference>
<name>A0A290QA64_9BACT</name>
<dbReference type="PANTHER" id="PTHR43141">
    <property type="entry name" value="CYTOCHROME BD2 SUBUNIT II"/>
    <property type="match status" value="1"/>
</dbReference>
<evidence type="ECO:0000256" key="7">
    <source>
        <dbReference type="SAM" id="Phobius"/>
    </source>
</evidence>
<feature type="transmembrane region" description="Helical" evidence="7">
    <location>
        <begin position="6"/>
        <end position="32"/>
    </location>
</feature>
<reference evidence="8 9" key="1">
    <citation type="submission" date="2017-09" db="EMBL/GenBank/DDBJ databases">
        <title>Complete genome sequence of Verrucomicrobial strain HZ-65, isolated from freshwater.</title>
        <authorList>
            <person name="Choi A."/>
        </authorList>
    </citation>
    <scope>NUCLEOTIDE SEQUENCE [LARGE SCALE GENOMIC DNA]</scope>
    <source>
        <strain evidence="8 9">HZ-65</strain>
    </source>
</reference>
<dbReference type="GO" id="GO:0070069">
    <property type="term" value="C:cytochrome complex"/>
    <property type="evidence" value="ECO:0007669"/>
    <property type="project" value="TreeGrafter"/>
</dbReference>
<organism evidence="8 9">
    <name type="scientific">Nibricoccus aquaticus</name>
    <dbReference type="NCBI Taxonomy" id="2576891"/>
    <lineage>
        <taxon>Bacteria</taxon>
        <taxon>Pseudomonadati</taxon>
        <taxon>Verrucomicrobiota</taxon>
        <taxon>Opitutia</taxon>
        <taxon>Opitutales</taxon>
        <taxon>Opitutaceae</taxon>
        <taxon>Nibricoccus</taxon>
    </lineage>
</organism>
<proteinExistence type="inferred from homology"/>
<evidence type="ECO:0000256" key="4">
    <source>
        <dbReference type="ARBA" id="ARBA00022692"/>
    </source>
</evidence>
<feature type="transmembrane region" description="Helical" evidence="7">
    <location>
        <begin position="306"/>
        <end position="326"/>
    </location>
</feature>
<dbReference type="Pfam" id="PF02322">
    <property type="entry name" value="Cyt_bd_oxida_II"/>
    <property type="match status" value="1"/>
</dbReference>
<feature type="transmembrane region" description="Helical" evidence="7">
    <location>
        <begin position="59"/>
        <end position="80"/>
    </location>
</feature>
<keyword evidence="3" id="KW-1003">Cell membrane</keyword>
<dbReference type="OrthoDB" id="9776710at2"/>
<comment type="subcellular location">
    <subcellularLocation>
        <location evidence="1">Cell membrane</location>
        <topology evidence="1">Multi-pass membrane protein</topology>
    </subcellularLocation>
</comment>
<evidence type="ECO:0000256" key="2">
    <source>
        <dbReference type="ARBA" id="ARBA00007543"/>
    </source>
</evidence>
<feature type="transmembrane region" description="Helical" evidence="7">
    <location>
        <begin position="117"/>
        <end position="139"/>
    </location>
</feature>
<dbReference type="Proteomes" id="UP000217265">
    <property type="component" value="Chromosome"/>
</dbReference>
<feature type="transmembrane region" description="Helical" evidence="7">
    <location>
        <begin position="199"/>
        <end position="220"/>
    </location>
</feature>
<dbReference type="AlphaFoldDB" id="A0A290QA64"/>
<keyword evidence="5 7" id="KW-1133">Transmembrane helix</keyword>
<dbReference type="GO" id="GO:0016682">
    <property type="term" value="F:oxidoreductase activity, acting on diphenols and related substances as donors, oxygen as acceptor"/>
    <property type="evidence" value="ECO:0007669"/>
    <property type="project" value="TreeGrafter"/>
</dbReference>
<evidence type="ECO:0000313" key="9">
    <source>
        <dbReference type="Proteomes" id="UP000217265"/>
    </source>
</evidence>
<keyword evidence="4 7" id="KW-0812">Transmembrane</keyword>
<dbReference type="PANTHER" id="PTHR43141:SF4">
    <property type="entry name" value="CYTOCHROME BD2 SUBUNIT II"/>
    <property type="match status" value="1"/>
</dbReference>
<comment type="similarity">
    <text evidence="2">Belongs to the cytochrome ubiquinol oxidase subunit 2 family.</text>
</comment>
<keyword evidence="6 7" id="KW-0472">Membrane</keyword>
<feature type="transmembrane region" description="Helical" evidence="7">
    <location>
        <begin position="265"/>
        <end position="286"/>
    </location>
</feature>
<dbReference type="RefSeq" id="WP_096056778.1">
    <property type="nucleotide sequence ID" value="NZ_CP023344.1"/>
</dbReference>
<protein>
    <submittedName>
        <fullName evidence="8">Cytochrome BD ubiquinol oxidase subunit II</fullName>
    </submittedName>
</protein>
<evidence type="ECO:0000256" key="6">
    <source>
        <dbReference type="ARBA" id="ARBA00023136"/>
    </source>
</evidence>
<evidence type="ECO:0000256" key="1">
    <source>
        <dbReference type="ARBA" id="ARBA00004651"/>
    </source>
</evidence>
<feature type="transmembrane region" description="Helical" evidence="7">
    <location>
        <begin position="232"/>
        <end position="253"/>
    </location>
</feature>
<dbReference type="KEGG" id="vbh:CMV30_14955"/>
<dbReference type="GO" id="GO:0009055">
    <property type="term" value="F:electron transfer activity"/>
    <property type="evidence" value="ECO:0007669"/>
    <property type="project" value="TreeGrafter"/>
</dbReference>
<evidence type="ECO:0000256" key="5">
    <source>
        <dbReference type="ARBA" id="ARBA00022989"/>
    </source>
</evidence>
<sequence length="347" mass="38369">MIDILVFFIGASLLLYVVLGGSDFGAGILELLPAGRLRGKQKDVINHAMGPVWEANHMWLILIVVILFMGFPVIFTTLMVALHLPMLALLVGIVVRGTAFTFRHYDAIQEKKSQRTYTWLFGLSSLWTAFWLGIIAASLNRGTIDPDATEFWRAYIAPWWGAYPLSVGAFVACIYAFLASIYLIGETDDVELKRRFHRFGAYFNGLVILMGGVVFAASLGEHESLATAFLRSPLNLAVVALATGLFVALWFFVTKHRVMLTRVVASGQVALILIGWCLLYAPNAVLTTRGPLSFYTEAAPLATLRQLVIALLVGSVFIFPSLFFLLRVFKLSGSRDATDEHAENSRD</sequence>
<dbReference type="EMBL" id="CP023344">
    <property type="protein sequence ID" value="ATC65147.1"/>
    <property type="molecule type" value="Genomic_DNA"/>
</dbReference>
<evidence type="ECO:0000256" key="3">
    <source>
        <dbReference type="ARBA" id="ARBA00022475"/>
    </source>
</evidence>
<keyword evidence="9" id="KW-1185">Reference proteome</keyword>
<dbReference type="InterPro" id="IPR003317">
    <property type="entry name" value="Cyt-d_oxidase_su2"/>
</dbReference>
<gene>
    <name evidence="8" type="ORF">CMV30_14955</name>
</gene>